<sequence>MNKTLAAALFLTVASLSALPANAADPAASPAAGKETIYPAPAIAGKWMSMGMPPVMIAANRAAGPASRLLVHLPKNLQKSSTADFALSHTTDNTWVGKDDKVTVSFSLTSENFGVLKIVGDTPDHRLEMPLSRF</sequence>
<evidence type="ECO:0008006" key="4">
    <source>
        <dbReference type="Google" id="ProtNLM"/>
    </source>
</evidence>
<evidence type="ECO:0000313" key="3">
    <source>
        <dbReference type="Proteomes" id="UP000635278"/>
    </source>
</evidence>
<feature type="chain" id="PRO_5047032718" description="Copper resistance protein CopC" evidence="1">
    <location>
        <begin position="24"/>
        <end position="134"/>
    </location>
</feature>
<evidence type="ECO:0000313" key="2">
    <source>
        <dbReference type="EMBL" id="NHN85605.1"/>
    </source>
</evidence>
<accession>A0ABX0JRG9</accession>
<dbReference type="EMBL" id="WOTB01000018">
    <property type="protein sequence ID" value="NHN85605.1"/>
    <property type="molecule type" value="Genomic_DNA"/>
</dbReference>
<dbReference type="Proteomes" id="UP000635278">
    <property type="component" value="Unassembled WGS sequence"/>
</dbReference>
<proteinExistence type="predicted"/>
<gene>
    <name evidence="2" type="ORF">GOB93_13280</name>
</gene>
<dbReference type="RefSeq" id="WP_173583994.1">
    <property type="nucleotide sequence ID" value="NZ_WOTB01000018.1"/>
</dbReference>
<name>A0ABX0JRG9_9PROT</name>
<comment type="caution">
    <text evidence="2">The sequence shown here is derived from an EMBL/GenBank/DDBJ whole genome shotgun (WGS) entry which is preliminary data.</text>
</comment>
<protein>
    <recommendedName>
        <fullName evidence="4">Copper resistance protein CopC</fullName>
    </recommendedName>
</protein>
<feature type="signal peptide" evidence="1">
    <location>
        <begin position="1"/>
        <end position="23"/>
    </location>
</feature>
<keyword evidence="1" id="KW-0732">Signal</keyword>
<keyword evidence="3" id="KW-1185">Reference proteome</keyword>
<organism evidence="2 3">
    <name type="scientific">Acetobacter musti</name>
    <dbReference type="NCBI Taxonomy" id="864732"/>
    <lineage>
        <taxon>Bacteria</taxon>
        <taxon>Pseudomonadati</taxon>
        <taxon>Pseudomonadota</taxon>
        <taxon>Alphaproteobacteria</taxon>
        <taxon>Acetobacterales</taxon>
        <taxon>Acetobacteraceae</taxon>
        <taxon>Acetobacter</taxon>
    </lineage>
</organism>
<reference evidence="2 3" key="1">
    <citation type="journal article" date="2020" name="Int. J. Syst. Evol. Microbiol.">
        <title>Novel acetic acid bacteria from cider fermentations: Acetobacter conturbans sp. nov. and Acetobacter fallax sp. nov.</title>
        <authorList>
            <person name="Sombolestani A.S."/>
            <person name="Cleenwerck I."/>
            <person name="Cnockaert M."/>
            <person name="Borremans W."/>
            <person name="Wieme A.D."/>
            <person name="De Vuyst L."/>
            <person name="Vandamme P."/>
        </authorList>
    </citation>
    <scope>NUCLEOTIDE SEQUENCE [LARGE SCALE GENOMIC DNA]</scope>
    <source>
        <strain evidence="2 3">LMG 30640</strain>
    </source>
</reference>
<evidence type="ECO:0000256" key="1">
    <source>
        <dbReference type="SAM" id="SignalP"/>
    </source>
</evidence>